<evidence type="ECO:0000313" key="2">
    <source>
        <dbReference type="Proteomes" id="UP000215483"/>
    </source>
</evidence>
<sequence length="62" mass="6782">MTQELDQAALKGDEQLLDLGRGHGAVLIEAVRRLPTGHVVGVDLWGRLVNSPQAPSWPLSRR</sequence>
<dbReference type="InterPro" id="IPR029063">
    <property type="entry name" value="SAM-dependent_MTases_sf"/>
</dbReference>
<evidence type="ECO:0008006" key="3">
    <source>
        <dbReference type="Google" id="ProtNLM"/>
    </source>
</evidence>
<reference evidence="1 2" key="1">
    <citation type="submission" date="2016-07" db="EMBL/GenBank/DDBJ databases">
        <title>Draft genome of Streptomyces diastatochromogenes.</title>
        <authorList>
            <person name="Podduturi R."/>
            <person name="Lukassen M.B."/>
            <person name="Clausen N."/>
            <person name="Nielsen J.L."/>
            <person name="Jorgensen N.O."/>
        </authorList>
    </citation>
    <scope>NUCLEOTIDE SEQUENCE [LARGE SCALE GENOMIC DNA]</scope>
    <source>
        <strain evidence="1 2">DSM 40608</strain>
    </source>
</reference>
<dbReference type="OrthoDB" id="9797252at2"/>
<dbReference type="AlphaFoldDB" id="A0A233RUV6"/>
<accession>A0A233RUV6</accession>
<dbReference type="EMBL" id="MCGQ01000077">
    <property type="protein sequence ID" value="OXY87161.1"/>
    <property type="molecule type" value="Genomic_DNA"/>
</dbReference>
<dbReference type="RefSeq" id="WP_143684253.1">
    <property type="nucleotide sequence ID" value="NZ_MCGQ01000077.1"/>
</dbReference>
<protein>
    <recommendedName>
        <fullName evidence="3">Methyltransferase</fullName>
    </recommendedName>
</protein>
<proteinExistence type="predicted"/>
<keyword evidence="2" id="KW-1185">Reference proteome</keyword>
<organism evidence="1 2">
    <name type="scientific">Streptomyces diastatochromogenes</name>
    <dbReference type="NCBI Taxonomy" id="42236"/>
    <lineage>
        <taxon>Bacteria</taxon>
        <taxon>Bacillati</taxon>
        <taxon>Actinomycetota</taxon>
        <taxon>Actinomycetes</taxon>
        <taxon>Kitasatosporales</taxon>
        <taxon>Streptomycetaceae</taxon>
        <taxon>Streptomyces</taxon>
    </lineage>
</organism>
<dbReference type="Proteomes" id="UP000215483">
    <property type="component" value="Unassembled WGS sequence"/>
</dbReference>
<dbReference type="Gene3D" id="3.40.50.150">
    <property type="entry name" value="Vaccinia Virus protein VP39"/>
    <property type="match status" value="1"/>
</dbReference>
<name>A0A233RUV6_STRDA</name>
<dbReference type="SUPFAM" id="SSF53335">
    <property type="entry name" value="S-adenosyl-L-methionine-dependent methyltransferases"/>
    <property type="match status" value="1"/>
</dbReference>
<comment type="caution">
    <text evidence="1">The sequence shown here is derived from an EMBL/GenBank/DDBJ whole genome shotgun (WGS) entry which is preliminary data.</text>
</comment>
<gene>
    <name evidence="1" type="ORF">BEK98_44020</name>
</gene>
<evidence type="ECO:0000313" key="1">
    <source>
        <dbReference type="EMBL" id="OXY87161.1"/>
    </source>
</evidence>